<accession>A0A288Q7B4</accession>
<dbReference type="EMBL" id="QRAS01000002">
    <property type="protein sequence ID" value="RDL06722.1"/>
    <property type="molecule type" value="Genomic_DNA"/>
</dbReference>
<dbReference type="GO" id="GO:0030001">
    <property type="term" value="P:metal ion transport"/>
    <property type="evidence" value="ECO:0007669"/>
    <property type="project" value="UniProtKB-ARBA"/>
</dbReference>
<reference evidence="8 9" key="1">
    <citation type="submission" date="2018-07" db="EMBL/GenBank/DDBJ databases">
        <title>Genomic Encyclopedia of Type Strains, Phase III (KMG-III): the genomes of soil and plant-associated and newly described type strains.</title>
        <authorList>
            <person name="Whitman W."/>
        </authorList>
    </citation>
    <scope>NUCLEOTIDE SEQUENCE [LARGE SCALE GENOMIC DNA]</scope>
    <source>
        <strain evidence="8 9">CECT 7031</strain>
    </source>
</reference>
<dbReference type="GeneID" id="94546759"/>
<evidence type="ECO:0000256" key="1">
    <source>
        <dbReference type="ARBA" id="ARBA00004651"/>
    </source>
</evidence>
<organism evidence="8 9">
    <name type="scientific">Weissella soli</name>
    <dbReference type="NCBI Taxonomy" id="155866"/>
    <lineage>
        <taxon>Bacteria</taxon>
        <taxon>Bacillati</taxon>
        <taxon>Bacillota</taxon>
        <taxon>Bacilli</taxon>
        <taxon>Lactobacillales</taxon>
        <taxon>Lactobacillaceae</taxon>
        <taxon>Weissella</taxon>
    </lineage>
</organism>
<gene>
    <name evidence="8" type="ORF">DFP99_1111</name>
</gene>
<dbReference type="AlphaFoldDB" id="A0A288Q7B4"/>
<evidence type="ECO:0000313" key="9">
    <source>
        <dbReference type="Proteomes" id="UP000254912"/>
    </source>
</evidence>
<evidence type="ECO:0000256" key="7">
    <source>
        <dbReference type="ARBA" id="ARBA00023136"/>
    </source>
</evidence>
<evidence type="ECO:0000256" key="3">
    <source>
        <dbReference type="ARBA" id="ARBA00022475"/>
    </source>
</evidence>
<evidence type="ECO:0000256" key="2">
    <source>
        <dbReference type="ARBA" id="ARBA00022448"/>
    </source>
</evidence>
<evidence type="ECO:0000256" key="4">
    <source>
        <dbReference type="ARBA" id="ARBA00022692"/>
    </source>
</evidence>
<dbReference type="PANTHER" id="PTHR32024">
    <property type="entry name" value="TRK SYSTEM POTASSIUM UPTAKE PROTEIN TRKG-RELATED"/>
    <property type="match status" value="1"/>
</dbReference>
<dbReference type="GO" id="GO:0005886">
    <property type="term" value="C:plasma membrane"/>
    <property type="evidence" value="ECO:0007669"/>
    <property type="project" value="UniProtKB-SubCell"/>
</dbReference>
<keyword evidence="3" id="KW-1003">Cell membrane</keyword>
<dbReference type="GO" id="GO:0008324">
    <property type="term" value="F:monoatomic cation transmembrane transporter activity"/>
    <property type="evidence" value="ECO:0007669"/>
    <property type="project" value="InterPro"/>
</dbReference>
<keyword evidence="9" id="KW-1185">Reference proteome</keyword>
<sequence>MHKILNKLTPPQILTIGFLVIIMLGAFLLTLPISHNLGQISFIDALFTAVSATTITGLTILDTATTWTVFGQVVLAVMIEIGALGFMTFAVILFAITGRRLDLRSRLLAQQALNLRNLADVKSVMAYVVMLSAGIQAIGFVLLSFDFIPRYGWKWGLYYSLMHAISTFANAGFTFFADPLTIFQTDPYVLIVMMLLLSAGSFGFLVWRDVLLYHKTKRLSLHTRVALRVSGWLTVIGFSGFFLSEFVNGHLPKGLSIFEGLVNTLFLAVVPRTAGFEIIPLHSLSTAAIMLVIFLMFVGGTPGSTSGGIKTTTLGILWMQTISTLRGETDVNFGDRRFSPVIVTKALMLATISIAFVFTVTFILSLTEKIPAQMGLEYIFFEVISAFSTTGFTLGLTPNLTAFGKIMIMLVMFVGRVGIYTVMFSVLNIRAHTKKYRYPIEEVIIG</sequence>
<dbReference type="PANTHER" id="PTHR32024:SF1">
    <property type="entry name" value="KTR SYSTEM POTASSIUM UPTAKE PROTEIN B"/>
    <property type="match status" value="1"/>
</dbReference>
<name>A0A288Q7B4_9LACO</name>
<keyword evidence="2" id="KW-0813">Transport</keyword>
<evidence type="ECO:0000256" key="5">
    <source>
        <dbReference type="ARBA" id="ARBA00022989"/>
    </source>
</evidence>
<proteinExistence type="predicted"/>
<comment type="subcellular location">
    <subcellularLocation>
        <location evidence="1">Cell membrane</location>
        <topology evidence="1">Multi-pass membrane protein</topology>
    </subcellularLocation>
</comment>
<dbReference type="KEGG" id="wso:WSWS_01578"/>
<evidence type="ECO:0000313" key="8">
    <source>
        <dbReference type="EMBL" id="RDL06722.1"/>
    </source>
</evidence>
<dbReference type="RefSeq" id="WP_070230729.1">
    <property type="nucleotide sequence ID" value="NZ_BJYO01000003.1"/>
</dbReference>
<dbReference type="Proteomes" id="UP000254912">
    <property type="component" value="Unassembled WGS sequence"/>
</dbReference>
<dbReference type="Pfam" id="PF02386">
    <property type="entry name" value="TrkH"/>
    <property type="match status" value="1"/>
</dbReference>
<comment type="caution">
    <text evidence="8">The sequence shown here is derived from an EMBL/GenBank/DDBJ whole genome shotgun (WGS) entry which is preliminary data.</text>
</comment>
<keyword evidence="6" id="KW-0406">Ion transport</keyword>
<keyword evidence="7" id="KW-0472">Membrane</keyword>
<keyword evidence="4" id="KW-0812">Transmembrane</keyword>
<keyword evidence="5" id="KW-1133">Transmembrane helix</keyword>
<evidence type="ECO:0000256" key="6">
    <source>
        <dbReference type="ARBA" id="ARBA00023065"/>
    </source>
</evidence>
<protein>
    <submittedName>
        <fullName evidence="8">Trk system potassium uptake protein TrkH</fullName>
    </submittedName>
</protein>
<dbReference type="InterPro" id="IPR003445">
    <property type="entry name" value="Cat_transpt"/>
</dbReference>